<keyword evidence="4 13" id="KW-0812">Transmembrane</keyword>
<evidence type="ECO:0000256" key="9">
    <source>
        <dbReference type="ARBA" id="ARBA00022967"/>
    </source>
</evidence>
<keyword evidence="8 13" id="KW-0460">Magnesium</keyword>
<dbReference type="InterPro" id="IPR001757">
    <property type="entry name" value="P_typ_ATPase"/>
</dbReference>
<dbReference type="Pfam" id="PF12409">
    <property type="entry name" value="P5-ATPase"/>
    <property type="match status" value="1"/>
</dbReference>
<feature type="region of interest" description="Disordered" evidence="14">
    <location>
        <begin position="1322"/>
        <end position="1353"/>
    </location>
</feature>
<name>A0AAV2QFU8_MEGNR</name>
<dbReference type="InterPro" id="IPR023298">
    <property type="entry name" value="ATPase_P-typ_TM_dom_sf"/>
</dbReference>
<dbReference type="SUPFAM" id="SSF56784">
    <property type="entry name" value="HAD-like"/>
    <property type="match status" value="1"/>
</dbReference>
<feature type="domain" description="P-type ATPase A" evidence="15">
    <location>
        <begin position="238"/>
        <end position="350"/>
    </location>
</feature>
<dbReference type="InterPro" id="IPR018303">
    <property type="entry name" value="ATPase_P-typ_P_site"/>
</dbReference>
<dbReference type="FunFam" id="1.20.1110.10:FF:000023">
    <property type="entry name" value="Cation-transporting ATPase"/>
    <property type="match status" value="1"/>
</dbReference>
<keyword evidence="18" id="KW-1185">Reference proteome</keyword>
<sequence length="1353" mass="152884">MGGDKVESHRLNLDTKEELEIIGFKNDTKKFIGTVVLTIFSGGLLLFLLSWKPSIKLRLMYVHCDLRDATRILLKDIYGQEFEEVIVNEEVPDGEDGKTIHKQRSFCNKKIKYLWDDRSCTFFQTRYLKPGQSLGSFHKRSKGLSEITALSHISIYGENFMKIEVLSIWRLLVEQAYNPFYFFQLYTVILWSLESYYYFASCIAALSVISITLMVYETRRQSNALSKTVTSESEVVLLMMDTDSKVTSSRNIVPGDIILLADDSGRLEVDAVLLEGQVLTNEAMLTGESVPVTKVCVNAENETVFNERDHKYHVLFSGTEVLQVRGAPELPALVINTGFSTTRGELVRSILFPKPVDFHFNSDFTHLIGCFLLVGLGLVIWSLYHWIKKGATWEEIIYNSLDLITFVVPPILPATITAINVWSQKRLKKQDIFCLSSNYISLAGSVDLMCFDKTGTLTEGDLALTGILPCESREIGEPQEDLTEIPPERPLVRALASCHSLTTINGKLVGNPLDVKIFGGISWKMVDADTKIINQNYGFVTPVLLQPTNVSTDIAEDYEMAVAKMFPFESTEQRMTVVVRRRESTNFDLYIKGAPEKIASFCKPETVPSMWKSAVDWYTKQGVRVIAVAWKPLSNKLTIEQMEKSRRENLENGSELLGLVLMQNKIKPVTPHILTILHDADILPVMITGDNLQTAMSVACQSGLVRPGVQLVVVKAEIVSSTVKAAQHLKVTFYDADTDSALYDKRKLISVRKENYVLATEGESFEMIHRMDKDLYKRLLHRGRVFARMKPDQKILVVEGLQSLGHQVGMCGDGCNDCGALKVAHMGISLSSAEASVAAPFTSRREDITCVPTLIKEGRATLVSVIASFKYNVCYCFSSLICVLIHYSINTEPSDSQYLIMDLVLITVPSLVLGNTGAFSQLVKQRPTKRIISFLPFASVFSFLTLQSLTYWLTFEYTKSQEWFEPFVYVKGLWPSNPNYENTALSIVSFYTFVVGAFVFAHAHPFRKPIYTNYILSAYLLGATVLCLFMNFYQGAGFLYWINFIYIPRVEFLGMLLLIATINAAVSFSWERWVLYGVISQYVMPWLHRNCGKFQLEKHEQIERELAEINDWPNLSEPPRIQREKELDGNKDDVQETSDEDEEAGEGEALLMRKLTRRHQFKATVEYAKEHPQPNSNGHSYSPLLPSNPSKNELSIEIEQNKESEKSSIQSLTPPDSAGYHTPYNALGGQNLSENDTEIQKPHIFKFNQSVRSQVLKGTDGNFSTFGGANNNRKRIQAARDAFFAQPYEVLPINDMYPTENEENIYSTIEVNMIDKKDGKWDTTTSTTTTHQETQDVNNVTSESENQLHPEIK</sequence>
<organism evidence="17 18">
    <name type="scientific">Meganyctiphanes norvegica</name>
    <name type="common">Northern krill</name>
    <name type="synonym">Thysanopoda norvegica</name>
    <dbReference type="NCBI Taxonomy" id="48144"/>
    <lineage>
        <taxon>Eukaryota</taxon>
        <taxon>Metazoa</taxon>
        <taxon>Ecdysozoa</taxon>
        <taxon>Arthropoda</taxon>
        <taxon>Crustacea</taxon>
        <taxon>Multicrustacea</taxon>
        <taxon>Malacostraca</taxon>
        <taxon>Eumalacostraca</taxon>
        <taxon>Eucarida</taxon>
        <taxon>Euphausiacea</taxon>
        <taxon>Euphausiidae</taxon>
        <taxon>Meganyctiphanes</taxon>
    </lineage>
</organism>
<keyword evidence="9 13" id="KW-1278">Translocase</keyword>
<keyword evidence="5 13" id="KW-0479">Metal-binding</keyword>
<keyword evidence="11 13" id="KW-0472">Membrane</keyword>
<dbReference type="SUPFAM" id="SSF81660">
    <property type="entry name" value="Metal cation-transporting ATPase, ATP-binding domain N"/>
    <property type="match status" value="1"/>
</dbReference>
<evidence type="ECO:0000256" key="13">
    <source>
        <dbReference type="RuleBase" id="RU362082"/>
    </source>
</evidence>
<dbReference type="PROSITE" id="PS00154">
    <property type="entry name" value="ATPASE_E1_E2"/>
    <property type="match status" value="1"/>
</dbReference>
<evidence type="ECO:0000256" key="1">
    <source>
        <dbReference type="ARBA" id="ARBA00004141"/>
    </source>
</evidence>
<keyword evidence="10 13" id="KW-1133">Transmembrane helix</keyword>
<dbReference type="EMBL" id="CAXKWB010005538">
    <property type="protein sequence ID" value="CAL4078902.1"/>
    <property type="molecule type" value="Genomic_DNA"/>
</dbReference>
<dbReference type="InterPro" id="IPR006544">
    <property type="entry name" value="P-type_TPase_V"/>
</dbReference>
<evidence type="ECO:0000256" key="12">
    <source>
        <dbReference type="ARBA" id="ARBA00049360"/>
    </source>
</evidence>
<dbReference type="PANTHER" id="PTHR45630">
    <property type="entry name" value="CATION-TRANSPORTING ATPASE-RELATED"/>
    <property type="match status" value="1"/>
</dbReference>
<feature type="transmembrane region" description="Helical" evidence="13">
    <location>
        <begin position="931"/>
        <end position="953"/>
    </location>
</feature>
<evidence type="ECO:0000256" key="7">
    <source>
        <dbReference type="ARBA" id="ARBA00022840"/>
    </source>
</evidence>
<dbReference type="SUPFAM" id="SSF81665">
    <property type="entry name" value="Calcium ATPase, transmembrane domain M"/>
    <property type="match status" value="1"/>
</dbReference>
<keyword evidence="3" id="KW-0597">Phosphoprotein</keyword>
<feature type="compositionally biased region" description="Polar residues" evidence="14">
    <location>
        <begin position="1173"/>
        <end position="1193"/>
    </location>
</feature>
<feature type="compositionally biased region" description="Polar residues" evidence="14">
    <location>
        <begin position="1331"/>
        <end position="1345"/>
    </location>
</feature>
<dbReference type="GO" id="GO:0046872">
    <property type="term" value="F:metal ion binding"/>
    <property type="evidence" value="ECO:0007669"/>
    <property type="project" value="UniProtKB-UniRule"/>
</dbReference>
<dbReference type="InterPro" id="IPR036412">
    <property type="entry name" value="HAD-like_sf"/>
</dbReference>
<dbReference type="GO" id="GO:0016020">
    <property type="term" value="C:membrane"/>
    <property type="evidence" value="ECO:0007669"/>
    <property type="project" value="UniProtKB-SubCell"/>
</dbReference>
<evidence type="ECO:0000256" key="5">
    <source>
        <dbReference type="ARBA" id="ARBA00022723"/>
    </source>
</evidence>
<comment type="subcellular location">
    <subcellularLocation>
        <location evidence="1 13">Membrane</location>
        <topology evidence="1 13">Multi-pass membrane protein</topology>
    </subcellularLocation>
</comment>
<dbReference type="Proteomes" id="UP001497623">
    <property type="component" value="Unassembled WGS sequence"/>
</dbReference>
<accession>A0AAV2QFU8</accession>
<dbReference type="InterPro" id="IPR023214">
    <property type="entry name" value="HAD_sf"/>
</dbReference>
<feature type="transmembrane region" description="Helical" evidence="13">
    <location>
        <begin position="364"/>
        <end position="384"/>
    </location>
</feature>
<evidence type="ECO:0000256" key="10">
    <source>
        <dbReference type="ARBA" id="ARBA00022989"/>
    </source>
</evidence>
<feature type="transmembrane region" description="Helical" evidence="13">
    <location>
        <begin position="197"/>
        <end position="216"/>
    </location>
</feature>
<dbReference type="SFLD" id="SFLDS00003">
    <property type="entry name" value="Haloacid_Dehalogenase"/>
    <property type="match status" value="1"/>
</dbReference>
<dbReference type="SUPFAM" id="SSF81653">
    <property type="entry name" value="Calcium ATPase, transduction domain A"/>
    <property type="match status" value="1"/>
</dbReference>
<feature type="transmembrane region" description="Helical" evidence="13">
    <location>
        <begin position="171"/>
        <end position="191"/>
    </location>
</feature>
<feature type="transmembrane region" description="Helical" evidence="13">
    <location>
        <begin position="1013"/>
        <end position="1032"/>
    </location>
</feature>
<evidence type="ECO:0000256" key="2">
    <source>
        <dbReference type="ARBA" id="ARBA00006000"/>
    </source>
</evidence>
<dbReference type="GO" id="GO:0016887">
    <property type="term" value="F:ATP hydrolysis activity"/>
    <property type="evidence" value="ECO:0007669"/>
    <property type="project" value="InterPro"/>
</dbReference>
<feature type="domain" description="P5B-type ATPase N-terminal" evidence="16">
    <location>
        <begin position="16"/>
        <end position="80"/>
    </location>
</feature>
<dbReference type="SFLD" id="SFLDF00027">
    <property type="entry name" value="p-type_atpase"/>
    <property type="match status" value="1"/>
</dbReference>
<evidence type="ECO:0000256" key="4">
    <source>
        <dbReference type="ARBA" id="ARBA00022692"/>
    </source>
</evidence>
<dbReference type="Pfam" id="PF13246">
    <property type="entry name" value="Cation_ATPase"/>
    <property type="match status" value="1"/>
</dbReference>
<dbReference type="Gene3D" id="3.40.50.1000">
    <property type="entry name" value="HAD superfamily/HAD-like"/>
    <property type="match status" value="1"/>
</dbReference>
<dbReference type="GO" id="GO:0140358">
    <property type="term" value="F:P-type transmembrane transporter activity"/>
    <property type="evidence" value="ECO:0007669"/>
    <property type="project" value="InterPro"/>
</dbReference>
<dbReference type="GO" id="GO:0005524">
    <property type="term" value="F:ATP binding"/>
    <property type="evidence" value="ECO:0007669"/>
    <property type="project" value="UniProtKB-UniRule"/>
</dbReference>
<evidence type="ECO:0000256" key="8">
    <source>
        <dbReference type="ARBA" id="ARBA00022842"/>
    </source>
</evidence>
<evidence type="ECO:0000313" key="17">
    <source>
        <dbReference type="EMBL" id="CAL4078902.1"/>
    </source>
</evidence>
<evidence type="ECO:0000259" key="16">
    <source>
        <dbReference type="Pfam" id="PF12409"/>
    </source>
</evidence>
<keyword evidence="7 13" id="KW-0067">ATP-binding</keyword>
<feature type="region of interest" description="Disordered" evidence="14">
    <location>
        <begin position="1168"/>
        <end position="1233"/>
    </location>
</feature>
<evidence type="ECO:0000256" key="14">
    <source>
        <dbReference type="SAM" id="MobiDB-lite"/>
    </source>
</evidence>
<dbReference type="PRINTS" id="PR00119">
    <property type="entry name" value="CATATPASE"/>
</dbReference>
<dbReference type="PANTHER" id="PTHR45630:SF8">
    <property type="entry name" value="CATION-TRANSPORTING ATPASE"/>
    <property type="match status" value="1"/>
</dbReference>
<feature type="transmembrane region" description="Helical" evidence="13">
    <location>
        <begin position="869"/>
        <end position="887"/>
    </location>
</feature>
<dbReference type="NCBIfam" id="TIGR01657">
    <property type="entry name" value="P-ATPase-V"/>
    <property type="match status" value="1"/>
</dbReference>
<evidence type="ECO:0000313" key="18">
    <source>
        <dbReference type="Proteomes" id="UP001497623"/>
    </source>
</evidence>
<feature type="transmembrane region" description="Helical" evidence="13">
    <location>
        <begin position="31"/>
        <end position="51"/>
    </location>
</feature>
<dbReference type="Gene3D" id="3.40.1110.10">
    <property type="entry name" value="Calcium-transporting ATPase, cytoplasmic domain N"/>
    <property type="match status" value="1"/>
</dbReference>
<proteinExistence type="inferred from homology"/>
<keyword evidence="6 13" id="KW-0547">Nucleotide-binding</keyword>
<dbReference type="GO" id="GO:0019829">
    <property type="term" value="F:ATPase-coupled monoatomic cation transmembrane transporter activity"/>
    <property type="evidence" value="ECO:0007669"/>
    <property type="project" value="UniProtKB-UniRule"/>
</dbReference>
<comment type="similarity">
    <text evidence="2 13">Belongs to the cation transport ATPase (P-type) (TC 3.A.3) family. Type V subfamily.</text>
</comment>
<dbReference type="GO" id="GO:0006874">
    <property type="term" value="P:intracellular calcium ion homeostasis"/>
    <property type="evidence" value="ECO:0007669"/>
    <property type="project" value="TreeGrafter"/>
</dbReference>
<dbReference type="GO" id="GO:0015203">
    <property type="term" value="F:polyamine transmembrane transporter activity"/>
    <property type="evidence" value="ECO:0007669"/>
    <property type="project" value="TreeGrafter"/>
</dbReference>
<dbReference type="InterPro" id="IPR047819">
    <property type="entry name" value="P5A-ATPase_N"/>
</dbReference>
<feature type="transmembrane region" description="Helical" evidence="13">
    <location>
        <begin position="983"/>
        <end position="1001"/>
    </location>
</feature>
<dbReference type="InterPro" id="IPR008250">
    <property type="entry name" value="ATPase_P-typ_transduc_dom_A_sf"/>
</dbReference>
<evidence type="ECO:0000256" key="3">
    <source>
        <dbReference type="ARBA" id="ARBA00022553"/>
    </source>
</evidence>
<comment type="caution">
    <text evidence="17">The sequence shown here is derived from an EMBL/GenBank/DDBJ whole genome shotgun (WGS) entry which is preliminary data.</text>
</comment>
<feature type="transmembrane region" description="Helical" evidence="13">
    <location>
        <begin position="396"/>
        <end position="422"/>
    </location>
</feature>
<dbReference type="NCBIfam" id="TIGR01494">
    <property type="entry name" value="ATPase_P-type"/>
    <property type="match status" value="2"/>
</dbReference>
<dbReference type="InterPro" id="IPR044492">
    <property type="entry name" value="P_typ_ATPase_HD_dom"/>
</dbReference>
<dbReference type="InterPro" id="IPR059000">
    <property type="entry name" value="ATPase_P-type_domA"/>
</dbReference>
<dbReference type="Gene3D" id="1.20.1110.10">
    <property type="entry name" value="Calcium-transporting ATPase, transmembrane domain"/>
    <property type="match status" value="1"/>
</dbReference>
<feature type="region of interest" description="Disordered" evidence="14">
    <location>
        <begin position="1113"/>
        <end position="1146"/>
    </location>
</feature>
<protein>
    <recommendedName>
        <fullName evidence="13">Cation-transporting ATPase</fullName>
        <ecNumber evidence="13">7.2.2.-</ecNumber>
    </recommendedName>
</protein>
<comment type="catalytic activity">
    <reaction evidence="12 13">
        <text>ATP + H2O = ADP + phosphate + H(+)</text>
        <dbReference type="Rhea" id="RHEA:13065"/>
        <dbReference type="ChEBI" id="CHEBI:15377"/>
        <dbReference type="ChEBI" id="CHEBI:15378"/>
        <dbReference type="ChEBI" id="CHEBI:30616"/>
        <dbReference type="ChEBI" id="CHEBI:43474"/>
        <dbReference type="ChEBI" id="CHEBI:456216"/>
    </reaction>
</comment>
<dbReference type="InterPro" id="IPR023299">
    <property type="entry name" value="ATPase_P-typ_cyto_dom_N"/>
</dbReference>
<feature type="transmembrane region" description="Helical" evidence="13">
    <location>
        <begin position="899"/>
        <end position="919"/>
    </location>
</feature>
<feature type="non-terminal residue" evidence="17">
    <location>
        <position position="1353"/>
    </location>
</feature>
<evidence type="ECO:0000256" key="11">
    <source>
        <dbReference type="ARBA" id="ARBA00023136"/>
    </source>
</evidence>
<dbReference type="Gene3D" id="2.70.150.10">
    <property type="entry name" value="Calcium-transporting ATPase, cytoplasmic transduction domain A"/>
    <property type="match status" value="1"/>
</dbReference>
<dbReference type="PRINTS" id="PR00121">
    <property type="entry name" value="NAKATPASE"/>
</dbReference>
<evidence type="ECO:0000259" key="15">
    <source>
        <dbReference type="Pfam" id="PF00122"/>
    </source>
</evidence>
<dbReference type="SFLD" id="SFLDG00002">
    <property type="entry name" value="C1.7:_P-type_atpase_like"/>
    <property type="match status" value="1"/>
</dbReference>
<reference evidence="17 18" key="1">
    <citation type="submission" date="2024-05" db="EMBL/GenBank/DDBJ databases">
        <authorList>
            <person name="Wallberg A."/>
        </authorList>
    </citation>
    <scope>NUCLEOTIDE SEQUENCE [LARGE SCALE GENOMIC DNA]</scope>
</reference>
<feature type="compositionally biased region" description="Basic and acidic residues" evidence="14">
    <location>
        <begin position="1120"/>
        <end position="1134"/>
    </location>
</feature>
<evidence type="ECO:0000256" key="6">
    <source>
        <dbReference type="ARBA" id="ARBA00022741"/>
    </source>
</evidence>
<feature type="transmembrane region" description="Helical" evidence="13">
    <location>
        <begin position="1052"/>
        <end position="1070"/>
    </location>
</feature>
<dbReference type="EC" id="7.2.2.-" evidence="13"/>
<dbReference type="Pfam" id="PF00122">
    <property type="entry name" value="E1-E2_ATPase"/>
    <property type="match status" value="1"/>
</dbReference>
<feature type="compositionally biased region" description="Acidic residues" evidence="14">
    <location>
        <begin position="1135"/>
        <end position="1146"/>
    </location>
</feature>
<gene>
    <name evidence="17" type="ORF">MNOR_LOCUS10783</name>
</gene>